<gene>
    <name evidence="6" type="ORF">BHK69_13925</name>
</gene>
<dbReference type="GO" id="GO:0003700">
    <property type="term" value="F:DNA-binding transcription factor activity"/>
    <property type="evidence" value="ECO:0007669"/>
    <property type="project" value="InterPro"/>
</dbReference>
<dbReference type="PROSITE" id="PS50931">
    <property type="entry name" value="HTH_LYSR"/>
    <property type="match status" value="1"/>
</dbReference>
<organism evidence="6 7">
    <name type="scientific">Bosea vaviloviae</name>
    <dbReference type="NCBI Taxonomy" id="1526658"/>
    <lineage>
        <taxon>Bacteria</taxon>
        <taxon>Pseudomonadati</taxon>
        <taxon>Pseudomonadota</taxon>
        <taxon>Alphaproteobacteria</taxon>
        <taxon>Hyphomicrobiales</taxon>
        <taxon>Boseaceae</taxon>
        <taxon>Bosea</taxon>
    </lineage>
</organism>
<accession>A0A1D7U212</accession>
<dbReference type="PANTHER" id="PTHR30537">
    <property type="entry name" value="HTH-TYPE TRANSCRIPTIONAL REGULATOR"/>
    <property type="match status" value="1"/>
</dbReference>
<evidence type="ECO:0000259" key="5">
    <source>
        <dbReference type="PROSITE" id="PS50931"/>
    </source>
</evidence>
<dbReference type="SUPFAM" id="SSF53850">
    <property type="entry name" value="Periplasmic binding protein-like II"/>
    <property type="match status" value="1"/>
</dbReference>
<dbReference type="AlphaFoldDB" id="A0A1D7U212"/>
<feature type="domain" description="HTH lysR-type" evidence="5">
    <location>
        <begin position="1"/>
        <end position="58"/>
    </location>
</feature>
<dbReference type="InterPro" id="IPR036390">
    <property type="entry name" value="WH_DNA-bd_sf"/>
</dbReference>
<proteinExistence type="inferred from homology"/>
<protein>
    <recommendedName>
        <fullName evidence="5">HTH lysR-type domain-containing protein</fullName>
    </recommendedName>
</protein>
<evidence type="ECO:0000313" key="6">
    <source>
        <dbReference type="EMBL" id="AOO81408.1"/>
    </source>
</evidence>
<dbReference type="Gene3D" id="3.40.190.290">
    <property type="match status" value="1"/>
</dbReference>
<keyword evidence="3" id="KW-0238">DNA-binding</keyword>
<dbReference type="InterPro" id="IPR005119">
    <property type="entry name" value="LysR_subst-bd"/>
</dbReference>
<dbReference type="Pfam" id="PF03466">
    <property type="entry name" value="LysR_substrate"/>
    <property type="match status" value="1"/>
</dbReference>
<dbReference type="Pfam" id="PF00126">
    <property type="entry name" value="HTH_1"/>
    <property type="match status" value="1"/>
</dbReference>
<keyword evidence="4" id="KW-0804">Transcription</keyword>
<keyword evidence="2" id="KW-0805">Transcription regulation</keyword>
<evidence type="ECO:0000313" key="7">
    <source>
        <dbReference type="Proteomes" id="UP000094969"/>
    </source>
</evidence>
<evidence type="ECO:0000256" key="2">
    <source>
        <dbReference type="ARBA" id="ARBA00023015"/>
    </source>
</evidence>
<evidence type="ECO:0000256" key="3">
    <source>
        <dbReference type="ARBA" id="ARBA00023125"/>
    </source>
</evidence>
<dbReference type="GO" id="GO:0006351">
    <property type="term" value="P:DNA-templated transcription"/>
    <property type="evidence" value="ECO:0007669"/>
    <property type="project" value="TreeGrafter"/>
</dbReference>
<dbReference type="PRINTS" id="PR00039">
    <property type="entry name" value="HTHLYSR"/>
</dbReference>
<dbReference type="GO" id="GO:0043565">
    <property type="term" value="F:sequence-specific DNA binding"/>
    <property type="evidence" value="ECO:0007669"/>
    <property type="project" value="TreeGrafter"/>
</dbReference>
<dbReference type="OrthoDB" id="9813056at2"/>
<evidence type="ECO:0000256" key="4">
    <source>
        <dbReference type="ARBA" id="ARBA00023163"/>
    </source>
</evidence>
<dbReference type="FunFam" id="1.10.10.10:FF:000001">
    <property type="entry name" value="LysR family transcriptional regulator"/>
    <property type="match status" value="1"/>
</dbReference>
<dbReference type="STRING" id="1526658.BHK69_13925"/>
<sequence length="299" mass="32571">MDLNLLLLFAEIVETPNLSEAARRLGLSRSRVSQRLKTLESQIGAQLMRRTTRRVDLTDAGRTAYEHALRLREDAGAALAAIAGHRHSPRGHVRVSVPTGLGRLTLAPMLLDFLQAQPEITLKVTFSNRIDDLVADNIDVAVRVLAQPPETVVARELGRVAWRLCAAPEIAAAFGTGGPDMLRRLPVVTPPPTGRDYAIRLSRRGVVETIVVQPRLQAEDFLFMRDTVLAGAGIGLLPDYMADAPIAEGKLLRLLPDYDVLGPGDRIFLLTTPTPHPAPAVHALVAFLREAAARRPPES</sequence>
<dbReference type="PANTHER" id="PTHR30537:SF5">
    <property type="entry name" value="HTH-TYPE TRANSCRIPTIONAL ACTIVATOR TTDR-RELATED"/>
    <property type="match status" value="1"/>
</dbReference>
<dbReference type="SUPFAM" id="SSF46785">
    <property type="entry name" value="Winged helix' DNA-binding domain"/>
    <property type="match status" value="1"/>
</dbReference>
<keyword evidence="7" id="KW-1185">Reference proteome</keyword>
<dbReference type="RefSeq" id="WP_069690622.1">
    <property type="nucleotide sequence ID" value="NZ_CP017147.1"/>
</dbReference>
<dbReference type="InterPro" id="IPR058163">
    <property type="entry name" value="LysR-type_TF_proteobact-type"/>
</dbReference>
<dbReference type="KEGG" id="bvv:BHK69_13925"/>
<dbReference type="EMBL" id="CP017147">
    <property type="protein sequence ID" value="AOO81408.1"/>
    <property type="molecule type" value="Genomic_DNA"/>
</dbReference>
<dbReference type="InterPro" id="IPR000847">
    <property type="entry name" value="LysR_HTH_N"/>
</dbReference>
<dbReference type="Gene3D" id="1.10.10.10">
    <property type="entry name" value="Winged helix-like DNA-binding domain superfamily/Winged helix DNA-binding domain"/>
    <property type="match status" value="1"/>
</dbReference>
<name>A0A1D7U212_9HYPH</name>
<evidence type="ECO:0000256" key="1">
    <source>
        <dbReference type="ARBA" id="ARBA00009437"/>
    </source>
</evidence>
<reference evidence="6 7" key="1">
    <citation type="journal article" date="2015" name="Antonie Van Leeuwenhoek">
        <title>Bosea vaviloviae sp. nov., a new species of slow-growing rhizobia isolated from nodules of the relict species Vavilovia formosa (Stev.) Fed.</title>
        <authorList>
            <person name="Safronova V.I."/>
            <person name="Kuznetsova I.G."/>
            <person name="Sazanova A.L."/>
            <person name="Kimeklis A.K."/>
            <person name="Belimov A.A."/>
            <person name="Andronov E.E."/>
            <person name="Pinaev A.G."/>
            <person name="Chizhevskaya E.P."/>
            <person name="Pukhaev A.R."/>
            <person name="Popov K.P."/>
            <person name="Willems A."/>
            <person name="Tikhonovich I.A."/>
        </authorList>
    </citation>
    <scope>NUCLEOTIDE SEQUENCE [LARGE SCALE GENOMIC DNA]</scope>
    <source>
        <strain evidence="6 7">Vaf18</strain>
    </source>
</reference>
<dbReference type="CDD" id="cd08422">
    <property type="entry name" value="PBP2_CrgA_like"/>
    <property type="match status" value="1"/>
</dbReference>
<comment type="similarity">
    <text evidence="1">Belongs to the LysR transcriptional regulatory family.</text>
</comment>
<dbReference type="InterPro" id="IPR036388">
    <property type="entry name" value="WH-like_DNA-bd_sf"/>
</dbReference>
<dbReference type="Proteomes" id="UP000094969">
    <property type="component" value="Chromosome"/>
</dbReference>